<feature type="region of interest" description="Disordered" evidence="1">
    <location>
        <begin position="549"/>
        <end position="571"/>
    </location>
</feature>
<evidence type="ECO:0000313" key="3">
    <source>
        <dbReference type="Proteomes" id="UP001303222"/>
    </source>
</evidence>
<reference evidence="2" key="1">
    <citation type="journal article" date="2023" name="Mol. Phylogenet. Evol.">
        <title>Genome-scale phylogeny and comparative genomics of the fungal order Sordariales.</title>
        <authorList>
            <person name="Hensen N."/>
            <person name="Bonometti L."/>
            <person name="Westerberg I."/>
            <person name="Brannstrom I.O."/>
            <person name="Guillou S."/>
            <person name="Cros-Aarteil S."/>
            <person name="Calhoun S."/>
            <person name="Haridas S."/>
            <person name="Kuo A."/>
            <person name="Mondo S."/>
            <person name="Pangilinan J."/>
            <person name="Riley R."/>
            <person name="LaButti K."/>
            <person name="Andreopoulos B."/>
            <person name="Lipzen A."/>
            <person name="Chen C."/>
            <person name="Yan M."/>
            <person name="Daum C."/>
            <person name="Ng V."/>
            <person name="Clum A."/>
            <person name="Steindorff A."/>
            <person name="Ohm R.A."/>
            <person name="Martin F."/>
            <person name="Silar P."/>
            <person name="Natvig D.O."/>
            <person name="Lalanne C."/>
            <person name="Gautier V."/>
            <person name="Ament-Velasquez S.L."/>
            <person name="Kruys A."/>
            <person name="Hutchinson M.I."/>
            <person name="Powell A.J."/>
            <person name="Barry K."/>
            <person name="Miller A.N."/>
            <person name="Grigoriev I.V."/>
            <person name="Debuchy R."/>
            <person name="Gladieux P."/>
            <person name="Hiltunen Thoren M."/>
            <person name="Johannesson H."/>
        </authorList>
    </citation>
    <scope>NUCLEOTIDE SEQUENCE</scope>
    <source>
        <strain evidence="2">CBS 626.80</strain>
    </source>
</reference>
<dbReference type="Proteomes" id="UP001303222">
    <property type="component" value="Unassembled WGS sequence"/>
</dbReference>
<dbReference type="EMBL" id="MU859188">
    <property type="protein sequence ID" value="KAK3950160.1"/>
    <property type="molecule type" value="Genomic_DNA"/>
</dbReference>
<dbReference type="AlphaFoldDB" id="A0AAN6NQV3"/>
<evidence type="ECO:0000256" key="1">
    <source>
        <dbReference type="SAM" id="MobiDB-lite"/>
    </source>
</evidence>
<gene>
    <name evidence="2" type="ORF">QBC32DRAFT_265263</name>
</gene>
<proteinExistence type="predicted"/>
<sequence>MSPTTGTSALAHIINNKMIDIADIRNDHDIHDLQPADNKVTMDIDSAGVDTTLHAIMGMVIISTLTGNTSLTALAAFIIIVAVRITTLEDDTSTVDTSAITLIQQVAAPADAAIPAAHINSSQPIDIPADTTHINGPILGSHIDREHFESIALTEEEAHIYRHTRPTFDIVEISIPTTNPAITSGPKAKLLIPLAKEVNVAARFGPHIDFTAICKLSTIYEVDEEDIPSARPETKIVSTQTFKDDDINNSNEEDIEFPRSFGDEEDSSFNSAEDFSDTEEDTIAFVNKVHRLCDELEKVECFSDPVEHTIELAKDIEATFQKWDEEDLEAFSDSEENVVAIAMQIEVDTRPTPPTPPESPTRAASPAPAGKGSTKFTESGFLIESPDNLPIQEITRAASTRFTPSGFLVETPENAAIRHSPENFATLGPMIFTSSPAPETPTGPRAHKPIFASPVGEPFFHTRKVSNETNTSEDTNDTKDSNETNCTKTTATEPGSPATVYSSPDHTYEYQAMAGFIIALSSKTPTRIDFAPIAQSGENIHYDRRLLKEESPSPSPMSCGNTSSTSSYDPRDIETPYYYSDDTPEDLDILAILERPGGPKYAKLSCGNWYFYNDDGSVDHLNWEEYEELLAFIVGDVASLPQKLHQVAIQAAAKLQDEREHVAEKTVAEEGSIVEEPIANVGQAVNQEKELPLPWDDEEEEPATTTTETTEEQIEEQPPLPWVPWDDDEPRFQEKGAVQEIQDSNDITEDFTESIDDRLPLPRVPWDEALAIVQEEEESILEVQNTMDEEEESILERWYTADEMPPTWEVIEHIPCPAENSSFAEYVRGSDDHWYFRLAGPEYRPLDSRELRWFISWRHDARPINTIVELGEEDFF</sequence>
<accession>A0AAN6NQV3</accession>
<feature type="region of interest" description="Disordered" evidence="1">
    <location>
        <begin position="347"/>
        <end position="377"/>
    </location>
</feature>
<name>A0AAN6NQV3_9PEZI</name>
<feature type="compositionally biased region" description="Polar residues" evidence="1">
    <location>
        <begin position="483"/>
        <end position="503"/>
    </location>
</feature>
<keyword evidence="3" id="KW-1185">Reference proteome</keyword>
<comment type="caution">
    <text evidence="2">The sequence shown here is derived from an EMBL/GenBank/DDBJ whole genome shotgun (WGS) entry which is preliminary data.</text>
</comment>
<feature type="region of interest" description="Disordered" evidence="1">
    <location>
        <begin position="257"/>
        <end position="276"/>
    </location>
</feature>
<feature type="compositionally biased region" description="Low complexity" evidence="1">
    <location>
        <begin position="360"/>
        <end position="369"/>
    </location>
</feature>
<feature type="region of interest" description="Disordered" evidence="1">
    <location>
        <begin position="462"/>
        <end position="503"/>
    </location>
</feature>
<protein>
    <submittedName>
        <fullName evidence="2">Uncharacterized protein</fullName>
    </submittedName>
</protein>
<organism evidence="2 3">
    <name type="scientific">Pseudoneurospora amorphoporcata</name>
    <dbReference type="NCBI Taxonomy" id="241081"/>
    <lineage>
        <taxon>Eukaryota</taxon>
        <taxon>Fungi</taxon>
        <taxon>Dikarya</taxon>
        <taxon>Ascomycota</taxon>
        <taxon>Pezizomycotina</taxon>
        <taxon>Sordariomycetes</taxon>
        <taxon>Sordariomycetidae</taxon>
        <taxon>Sordariales</taxon>
        <taxon>Sordariaceae</taxon>
        <taxon>Pseudoneurospora</taxon>
    </lineage>
</organism>
<evidence type="ECO:0000313" key="2">
    <source>
        <dbReference type="EMBL" id="KAK3950160.1"/>
    </source>
</evidence>
<feature type="compositionally biased region" description="Polar residues" evidence="1">
    <location>
        <begin position="556"/>
        <end position="568"/>
    </location>
</feature>
<reference evidence="2" key="2">
    <citation type="submission" date="2023-06" db="EMBL/GenBank/DDBJ databases">
        <authorList>
            <consortium name="Lawrence Berkeley National Laboratory"/>
            <person name="Mondo S.J."/>
            <person name="Hensen N."/>
            <person name="Bonometti L."/>
            <person name="Westerberg I."/>
            <person name="Brannstrom I.O."/>
            <person name="Guillou S."/>
            <person name="Cros-Aarteil S."/>
            <person name="Calhoun S."/>
            <person name="Haridas S."/>
            <person name="Kuo A."/>
            <person name="Pangilinan J."/>
            <person name="Riley R."/>
            <person name="Labutti K."/>
            <person name="Andreopoulos B."/>
            <person name="Lipzen A."/>
            <person name="Chen C."/>
            <person name="Yanf M."/>
            <person name="Daum C."/>
            <person name="Ng V."/>
            <person name="Clum A."/>
            <person name="Steindorff A."/>
            <person name="Ohm R."/>
            <person name="Martin F."/>
            <person name="Silar P."/>
            <person name="Natvig D."/>
            <person name="Lalanne C."/>
            <person name="Gautier V."/>
            <person name="Ament-Velasquez S.L."/>
            <person name="Kruys A."/>
            <person name="Hutchinson M.I."/>
            <person name="Powell A.J."/>
            <person name="Barry K."/>
            <person name="Miller A.N."/>
            <person name="Grigoriev I.V."/>
            <person name="Debuchy R."/>
            <person name="Gladieux P."/>
            <person name="Thoren M.H."/>
            <person name="Johannesson H."/>
        </authorList>
    </citation>
    <scope>NUCLEOTIDE SEQUENCE</scope>
    <source>
        <strain evidence="2">CBS 626.80</strain>
    </source>
</reference>
<feature type="region of interest" description="Disordered" evidence="1">
    <location>
        <begin position="679"/>
        <end position="726"/>
    </location>
</feature>